<feature type="transmembrane region" description="Helical" evidence="1">
    <location>
        <begin position="96"/>
        <end position="116"/>
    </location>
</feature>
<comment type="caution">
    <text evidence="2">The sequence shown here is derived from an EMBL/GenBank/DDBJ whole genome shotgun (WGS) entry which is preliminary data.</text>
</comment>
<gene>
    <name evidence="2" type="ORF">GXW78_07485</name>
</gene>
<reference evidence="3" key="1">
    <citation type="journal article" date="2021" name="Syst. Appl. Microbiol.">
        <title>Roseomonas hellenica sp. nov., isolated from roots of wild-growing Alkanna tinctoria.</title>
        <authorList>
            <person name="Rat A."/>
            <person name="Naranjo H.D."/>
            <person name="Lebbe L."/>
            <person name="Cnockaert M."/>
            <person name="Krigas N."/>
            <person name="Grigoriadou K."/>
            <person name="Maloupa E."/>
            <person name="Willems A."/>
        </authorList>
    </citation>
    <scope>NUCLEOTIDE SEQUENCE [LARGE SCALE GENOMIC DNA]</scope>
    <source>
        <strain evidence="3">LMG 31159</strain>
    </source>
</reference>
<name>A0ABS5EEP5_9PROT</name>
<evidence type="ECO:0000313" key="2">
    <source>
        <dbReference type="EMBL" id="MBR0649496.1"/>
    </source>
</evidence>
<protein>
    <recommendedName>
        <fullName evidence="4">DoxX family protein</fullName>
    </recommendedName>
</protein>
<dbReference type="RefSeq" id="WP_211867498.1">
    <property type="nucleotide sequence ID" value="NZ_JAAEDI010000006.1"/>
</dbReference>
<keyword evidence="1" id="KW-1133">Transmembrane helix</keyword>
<dbReference type="Proteomes" id="UP000698752">
    <property type="component" value="Unassembled WGS sequence"/>
</dbReference>
<sequence length="144" mass="15992">MPTTVSAREFLRHPLAFTLHRLAAIFREDSAWAEFSSAVGMLAFGSCLLLGRGAEDYRSFDLMTEILPGHGVAVFTVAGGLVQLFGLFFRIRFLRAIAAMGVVMWLGSLSFLVWPIFPWSPFLAATAAWTFPNLLVVAKHARDW</sequence>
<evidence type="ECO:0000256" key="1">
    <source>
        <dbReference type="SAM" id="Phobius"/>
    </source>
</evidence>
<feature type="transmembrane region" description="Helical" evidence="1">
    <location>
        <begin position="31"/>
        <end position="51"/>
    </location>
</feature>
<keyword evidence="1" id="KW-0472">Membrane</keyword>
<evidence type="ECO:0008006" key="4">
    <source>
        <dbReference type="Google" id="ProtNLM"/>
    </source>
</evidence>
<keyword evidence="3" id="KW-1185">Reference proteome</keyword>
<organism evidence="2 3">
    <name type="scientific">Neoroseomonas terrae</name>
    <dbReference type="NCBI Taxonomy" id="424799"/>
    <lineage>
        <taxon>Bacteria</taxon>
        <taxon>Pseudomonadati</taxon>
        <taxon>Pseudomonadota</taxon>
        <taxon>Alphaproteobacteria</taxon>
        <taxon>Acetobacterales</taxon>
        <taxon>Acetobacteraceae</taxon>
        <taxon>Neoroseomonas</taxon>
    </lineage>
</organism>
<evidence type="ECO:0000313" key="3">
    <source>
        <dbReference type="Proteomes" id="UP000698752"/>
    </source>
</evidence>
<accession>A0ABS5EEP5</accession>
<feature type="transmembrane region" description="Helical" evidence="1">
    <location>
        <begin position="71"/>
        <end position="89"/>
    </location>
</feature>
<keyword evidence="1" id="KW-0812">Transmembrane</keyword>
<dbReference type="EMBL" id="JAAEDI010000006">
    <property type="protein sequence ID" value="MBR0649496.1"/>
    <property type="molecule type" value="Genomic_DNA"/>
</dbReference>
<proteinExistence type="predicted"/>